<evidence type="ECO:0000256" key="4">
    <source>
        <dbReference type="ARBA" id="ARBA00022801"/>
    </source>
</evidence>
<dbReference type="Pfam" id="PF08340">
    <property type="entry name" value="YicC-like_C"/>
    <property type="match status" value="1"/>
</dbReference>
<dbReference type="InterPro" id="IPR013551">
    <property type="entry name" value="YicC-like_C"/>
</dbReference>
<feature type="domain" description="Endoribonuclease YicC-like N-terminal" evidence="6">
    <location>
        <begin position="2"/>
        <end position="157"/>
    </location>
</feature>
<evidence type="ECO:0000256" key="2">
    <source>
        <dbReference type="ARBA" id="ARBA00022722"/>
    </source>
</evidence>
<proteinExistence type="inferred from homology"/>
<dbReference type="InterPro" id="IPR013527">
    <property type="entry name" value="YicC-like_N"/>
</dbReference>
<keyword evidence="9" id="KW-1185">Reference proteome</keyword>
<comment type="cofactor">
    <cofactor evidence="1">
        <name>a divalent metal cation</name>
        <dbReference type="ChEBI" id="CHEBI:60240"/>
    </cofactor>
</comment>
<keyword evidence="3" id="KW-0255">Endonuclease</keyword>
<dbReference type="GO" id="GO:0016787">
    <property type="term" value="F:hydrolase activity"/>
    <property type="evidence" value="ECO:0007669"/>
    <property type="project" value="UniProtKB-KW"/>
</dbReference>
<dbReference type="Proteomes" id="UP000321899">
    <property type="component" value="Unassembled WGS sequence"/>
</dbReference>
<organism evidence="8 9">
    <name type="scientific">Desulfobotulus mexicanus</name>
    <dbReference type="NCBI Taxonomy" id="2586642"/>
    <lineage>
        <taxon>Bacteria</taxon>
        <taxon>Pseudomonadati</taxon>
        <taxon>Thermodesulfobacteriota</taxon>
        <taxon>Desulfobacteria</taxon>
        <taxon>Desulfobacterales</taxon>
        <taxon>Desulfobacteraceae</taxon>
        <taxon>Desulfobotulus</taxon>
    </lineage>
</organism>
<dbReference type="PANTHER" id="PTHR30636:SF3">
    <property type="entry name" value="UPF0701 PROTEIN YICC"/>
    <property type="match status" value="1"/>
</dbReference>
<dbReference type="AlphaFoldDB" id="A0A5Q4VCG5"/>
<comment type="similarity">
    <text evidence="5">Belongs to the YicC/YloC family.</text>
</comment>
<protein>
    <submittedName>
        <fullName evidence="8">YicC family protein</fullName>
    </submittedName>
</protein>
<dbReference type="GO" id="GO:0004521">
    <property type="term" value="F:RNA endonuclease activity"/>
    <property type="evidence" value="ECO:0007669"/>
    <property type="project" value="InterPro"/>
</dbReference>
<evidence type="ECO:0000256" key="3">
    <source>
        <dbReference type="ARBA" id="ARBA00022759"/>
    </source>
</evidence>
<dbReference type="OrthoDB" id="9771229at2"/>
<name>A0A5Q4VCG5_9BACT</name>
<evidence type="ECO:0000313" key="9">
    <source>
        <dbReference type="Proteomes" id="UP000321899"/>
    </source>
</evidence>
<dbReference type="Pfam" id="PF03755">
    <property type="entry name" value="YicC-like_N"/>
    <property type="match status" value="1"/>
</dbReference>
<sequence length="295" mass="33083">MIKSMTAYARASRSEGEVTADVEIRTYNSRHLDPLVRVPSGMNGLEERIKSILATSLARGRVELRLQITNLQQDMDAFEVDMARAASCKTALESLGRTLNIPGEVTLDLLMQSGSGILKAAEKTTDLESIFPVVEAAVKEALVSIDTMRSTEGRYLAEDFRRRLDWIEEEVNAIEKASEDLVPLYRNRLMERVSLLLQDAGLEVDSGRLLQEVAILADRSDISEEVVRARSHIAHFREIMDSPEPGGRKLNFLLQEFNREFNTMGSKAGDSRVAHRVVAVKAELEKLREQVQNIE</sequence>
<keyword evidence="2" id="KW-0540">Nuclease</keyword>
<feature type="domain" description="Endoribonuclease YicC-like C-terminal" evidence="7">
    <location>
        <begin position="174"/>
        <end position="295"/>
    </location>
</feature>
<keyword evidence="4" id="KW-0378">Hydrolase</keyword>
<reference evidence="8 9" key="1">
    <citation type="submission" date="2019-06" db="EMBL/GenBank/DDBJ databases">
        <title>Desulfobotulus mexicanus sp. nov., a novel sulfate-reducing bacterium isolated from the sediment of an alkaline crater lake in Mexico.</title>
        <authorList>
            <person name="Hirschler-Rea A."/>
        </authorList>
    </citation>
    <scope>NUCLEOTIDE SEQUENCE [LARGE SCALE GENOMIC DNA]</scope>
    <source>
        <strain evidence="8 9">PAR22N</strain>
    </source>
</reference>
<evidence type="ECO:0000313" key="8">
    <source>
        <dbReference type="EMBL" id="TYT74658.1"/>
    </source>
</evidence>
<dbReference type="InterPro" id="IPR005229">
    <property type="entry name" value="YicC/YloC-like"/>
</dbReference>
<evidence type="ECO:0000259" key="7">
    <source>
        <dbReference type="Pfam" id="PF08340"/>
    </source>
</evidence>
<evidence type="ECO:0000259" key="6">
    <source>
        <dbReference type="Pfam" id="PF03755"/>
    </source>
</evidence>
<gene>
    <name evidence="8" type="ORF">FIM25_08650</name>
</gene>
<evidence type="ECO:0000256" key="1">
    <source>
        <dbReference type="ARBA" id="ARBA00001968"/>
    </source>
</evidence>
<evidence type="ECO:0000256" key="5">
    <source>
        <dbReference type="ARBA" id="ARBA00035648"/>
    </source>
</evidence>
<dbReference type="PANTHER" id="PTHR30636">
    <property type="entry name" value="UPF0701 PROTEIN YICC"/>
    <property type="match status" value="1"/>
</dbReference>
<comment type="caution">
    <text evidence="8">The sequence shown here is derived from an EMBL/GenBank/DDBJ whole genome shotgun (WGS) entry which is preliminary data.</text>
</comment>
<dbReference type="NCBIfam" id="TIGR00255">
    <property type="entry name" value="YicC/YloC family endoribonuclease"/>
    <property type="match status" value="1"/>
</dbReference>
<accession>A0A5Q4VCG5</accession>
<dbReference type="RefSeq" id="WP_139448310.1">
    <property type="nucleotide sequence ID" value="NZ_VDMB01000009.1"/>
</dbReference>
<dbReference type="EMBL" id="VDMB01000009">
    <property type="protein sequence ID" value="TYT74658.1"/>
    <property type="molecule type" value="Genomic_DNA"/>
</dbReference>